<sequence length="346" mass="40420">MNYYPVIKFYYAEQEALHKVKTETKDHIIPIFESKRLTQKNIKKLSSNFKNIGGNIKKYWPNLFIYDFHSAFNDFKDIIQTPLLDNNTDIIQLINNSMVRESLSYIPCLHFDSPNWMIQSVSSLNMNALAIRIRFADVPPSIEDYIYKRVEELVINQFKNQEIYLLLDFQNKNFPIEQLSKSIKSFSAIPKSHLVFINTSCPTEAKDVDRMSFTEVTDRTDFNNYINLLKIHPTLSFGDYTIRLKDKPISFVPKQENLSLNIFYTSEEYYLIGRSSQNKDNGIKNFHQVCKQIISSKYYKGKTFSFGDNSIHECANNTIAISSFAETIKIGVNHHIELIVHQLRQF</sequence>
<proteinExistence type="predicted"/>
<evidence type="ECO:0008006" key="4">
    <source>
        <dbReference type="Google" id="ProtNLM"/>
    </source>
</evidence>
<dbReference type="EMBL" id="JAXCMD010000009">
    <property type="protein sequence ID" value="MDY0854060.1"/>
    <property type="molecule type" value="Genomic_DNA"/>
</dbReference>
<dbReference type="Pfam" id="PF14350">
    <property type="entry name" value="Beta_protein"/>
    <property type="match status" value="1"/>
</dbReference>
<evidence type="ECO:0000313" key="1">
    <source>
        <dbReference type="EMBL" id="MDY0854060.1"/>
    </source>
</evidence>
<dbReference type="EMBL" id="JAXOTW010000017">
    <property type="protein sequence ID" value="MDZ5479264.1"/>
    <property type="molecule type" value="Genomic_DNA"/>
</dbReference>
<evidence type="ECO:0000313" key="2">
    <source>
        <dbReference type="EMBL" id="MDZ5479264.1"/>
    </source>
</evidence>
<protein>
    <recommendedName>
        <fullName evidence="4">T4 beta protein</fullName>
    </recommendedName>
</protein>
<reference evidence="1" key="1">
    <citation type="submission" date="2023-11" db="EMBL/GenBank/DDBJ databases">
        <title>Genome Sequence of Bacillus thuringiensis stain BLB 30AF.</title>
        <authorList>
            <person name="Farhat A."/>
        </authorList>
    </citation>
    <scope>NUCLEOTIDE SEQUENCE</scope>
    <source>
        <strain evidence="1">BLB30AF</strain>
    </source>
</reference>
<comment type="caution">
    <text evidence="1">The sequence shown here is derived from an EMBL/GenBank/DDBJ whole genome shotgun (WGS) entry which is preliminary data.</text>
</comment>
<dbReference type="InterPro" id="IPR025683">
    <property type="entry name" value="Protein_beta"/>
</dbReference>
<reference evidence="2" key="2">
    <citation type="submission" date="2023-12" db="EMBL/GenBank/DDBJ databases">
        <title>Genome sequence of Bacillus thuringiensis strain SS10.</title>
        <authorList>
            <person name="Rouis S."/>
        </authorList>
    </citation>
    <scope>NUCLEOTIDE SEQUENCE</scope>
    <source>
        <strain evidence="2">SS10</strain>
    </source>
</reference>
<dbReference type="RefSeq" id="WP_320483478.1">
    <property type="nucleotide sequence ID" value="NZ_JAXCMD010000009.1"/>
</dbReference>
<organism evidence="1 3">
    <name type="scientific">Bacillus thuringiensis</name>
    <dbReference type="NCBI Taxonomy" id="1428"/>
    <lineage>
        <taxon>Bacteria</taxon>
        <taxon>Bacillati</taxon>
        <taxon>Bacillota</taxon>
        <taxon>Bacilli</taxon>
        <taxon>Bacillales</taxon>
        <taxon>Bacillaceae</taxon>
        <taxon>Bacillus</taxon>
        <taxon>Bacillus cereus group</taxon>
    </lineage>
</organism>
<evidence type="ECO:0000313" key="3">
    <source>
        <dbReference type="Proteomes" id="UP001274571"/>
    </source>
</evidence>
<name>A0AAW9GNC7_BACTU</name>
<accession>A0AAW9GNC7</accession>
<dbReference type="AlphaFoldDB" id="A0AAW9GNC7"/>
<dbReference type="Proteomes" id="UP001274571">
    <property type="component" value="Unassembled WGS sequence"/>
</dbReference>
<dbReference type="Proteomes" id="UP001292252">
    <property type="component" value="Unassembled WGS sequence"/>
</dbReference>
<gene>
    <name evidence="1" type="ORF">SOH20_24665</name>
    <name evidence="2" type="ORF">U2F49_23885</name>
</gene>